<keyword evidence="3 4" id="KW-0862">Zinc</keyword>
<evidence type="ECO:0000256" key="1">
    <source>
        <dbReference type="ARBA" id="ARBA00022679"/>
    </source>
</evidence>
<dbReference type="GO" id="GO:0017136">
    <property type="term" value="F:histone deacetylase activity, NAD-dependent"/>
    <property type="evidence" value="ECO:0007669"/>
    <property type="project" value="TreeGrafter"/>
</dbReference>
<comment type="subcellular location">
    <subcellularLocation>
        <location evidence="3">Cytoplasm</location>
    </subcellularLocation>
</comment>
<feature type="binding site" evidence="3 4">
    <location>
        <position position="142"/>
    </location>
    <ligand>
        <name>Zn(2+)</name>
        <dbReference type="ChEBI" id="CHEBI:29105"/>
    </ligand>
</feature>
<gene>
    <name evidence="6" type="primary">cobB_1</name>
    <name evidence="3" type="synonym">cobB</name>
    <name evidence="6" type="ORF">CD178_00413</name>
</gene>
<dbReference type="Proteomes" id="UP000264120">
    <property type="component" value="Chromosome"/>
</dbReference>
<dbReference type="InterPro" id="IPR026590">
    <property type="entry name" value="Ssirtuin_cat_dom"/>
</dbReference>
<evidence type="ECO:0000256" key="2">
    <source>
        <dbReference type="ARBA" id="ARBA00023027"/>
    </source>
</evidence>
<dbReference type="InterPro" id="IPR050134">
    <property type="entry name" value="NAD-dep_sirtuin_deacylases"/>
</dbReference>
<dbReference type="EMBL" id="CP023036">
    <property type="protein sequence ID" value="AXY21232.1"/>
    <property type="molecule type" value="Genomic_DNA"/>
</dbReference>
<feature type="binding site" evidence="3">
    <location>
        <begin position="116"/>
        <end position="119"/>
    </location>
    <ligand>
        <name>NAD(+)</name>
        <dbReference type="ChEBI" id="CHEBI:57540"/>
    </ligand>
</feature>
<dbReference type="KEGG" id="ksc:CD178_00413"/>
<comment type="catalytic activity">
    <reaction evidence="3">
        <text>N(6)-acetyl-L-lysyl-[protein] + NAD(+) + H2O = 2''-O-acetyl-ADP-D-ribose + nicotinamide + L-lysyl-[protein]</text>
        <dbReference type="Rhea" id="RHEA:43636"/>
        <dbReference type="Rhea" id="RHEA-COMP:9752"/>
        <dbReference type="Rhea" id="RHEA-COMP:10731"/>
        <dbReference type="ChEBI" id="CHEBI:15377"/>
        <dbReference type="ChEBI" id="CHEBI:17154"/>
        <dbReference type="ChEBI" id="CHEBI:29969"/>
        <dbReference type="ChEBI" id="CHEBI:57540"/>
        <dbReference type="ChEBI" id="CHEBI:61930"/>
        <dbReference type="ChEBI" id="CHEBI:83767"/>
        <dbReference type="EC" id="2.3.1.286"/>
    </reaction>
</comment>
<feature type="domain" description="Deacetylase sirtuin-type" evidence="5">
    <location>
        <begin position="1"/>
        <end position="257"/>
    </location>
</feature>
<comment type="similarity">
    <text evidence="3">Belongs to the sirtuin family. Class III subfamily.</text>
</comment>
<feature type="binding site" evidence="3">
    <location>
        <position position="243"/>
    </location>
    <ligand>
        <name>NAD(+)</name>
        <dbReference type="ChEBI" id="CHEBI:57540"/>
    </ligand>
</feature>
<proteinExistence type="inferred from homology"/>
<comment type="cofactor">
    <cofactor evidence="3">
        <name>Zn(2+)</name>
        <dbReference type="ChEBI" id="CHEBI:29105"/>
    </cofactor>
    <text evidence="3">Binds 1 zinc ion per subunit.</text>
</comment>
<sequence length="257" mass="28629">MAVFLCLLIPHTPPFATIREDTGMQRIVVLTGAGISQESGLQTFRGPDGLWNNERIEDICTPQGFQRDPLRVDRFYNGLRSKLSTVQPNAAHYALADLERAGREERWAGQVTIVTQNIDDLHERAGSHNVIHMHGELLRLRCTHCHAKPVWRQDCYPQTPCPVCHTPSLRPDIVWFGEMPYHMEAIGTRLAECDLFVAIGTSGTVYPAAGFVDSVAGHADTMLFNLDIPHGPSPFDQVVPGPATRTVSAWVRELLEK</sequence>
<feature type="active site" description="Proton acceptor" evidence="3 4">
    <location>
        <position position="134"/>
    </location>
</feature>
<keyword evidence="2 3" id="KW-0520">NAD</keyword>
<dbReference type="GO" id="GO:0005737">
    <property type="term" value="C:cytoplasm"/>
    <property type="evidence" value="ECO:0007669"/>
    <property type="project" value="UniProtKB-SubCell"/>
</dbReference>
<feature type="binding site" evidence="3 4">
    <location>
        <position position="164"/>
    </location>
    <ligand>
        <name>Zn(2+)</name>
        <dbReference type="ChEBI" id="CHEBI:29105"/>
    </ligand>
</feature>
<feature type="binding site" evidence="3 4">
    <location>
        <position position="145"/>
    </location>
    <ligand>
        <name>Zn(2+)</name>
        <dbReference type="ChEBI" id="CHEBI:29105"/>
    </ligand>
</feature>
<accession>A0A347W8N9</accession>
<dbReference type="PANTHER" id="PTHR11085">
    <property type="entry name" value="NAD-DEPENDENT PROTEIN DEACYLASE SIRTUIN-5, MITOCHONDRIAL-RELATED"/>
    <property type="match status" value="1"/>
</dbReference>
<feature type="binding site" evidence="3">
    <location>
        <begin position="200"/>
        <end position="202"/>
    </location>
    <ligand>
        <name>NAD(+)</name>
        <dbReference type="ChEBI" id="CHEBI:57540"/>
    </ligand>
</feature>
<name>A0A347W8N9_9PROT</name>
<dbReference type="PANTHER" id="PTHR11085:SF4">
    <property type="entry name" value="NAD-DEPENDENT PROTEIN DEACYLASE"/>
    <property type="match status" value="1"/>
</dbReference>
<keyword evidence="6" id="KW-0378">Hydrolase</keyword>
<comment type="caution">
    <text evidence="3">Lacks conserved residue(s) required for the propagation of feature annotation.</text>
</comment>
<dbReference type="GO" id="GO:0036054">
    <property type="term" value="F:protein-malonyllysine demalonylase activity"/>
    <property type="evidence" value="ECO:0007669"/>
    <property type="project" value="InterPro"/>
</dbReference>
<keyword evidence="7" id="KW-1185">Reference proteome</keyword>
<keyword evidence="1" id="KW-0808">Transferase</keyword>
<dbReference type="HAMAP" id="MF_01121">
    <property type="entry name" value="Sirtuin_ClassIII"/>
    <property type="match status" value="1"/>
</dbReference>
<dbReference type="Gene3D" id="3.30.1600.10">
    <property type="entry name" value="SIR2/SIRT2 'Small Domain"/>
    <property type="match status" value="1"/>
</dbReference>
<dbReference type="InterPro" id="IPR026591">
    <property type="entry name" value="Sirtuin_cat_small_dom_sf"/>
</dbReference>
<dbReference type="AlphaFoldDB" id="A0A347W8N9"/>
<dbReference type="PROSITE" id="PS50305">
    <property type="entry name" value="SIRTUIN"/>
    <property type="match status" value="1"/>
</dbReference>
<dbReference type="InterPro" id="IPR003000">
    <property type="entry name" value="Sirtuin"/>
</dbReference>
<evidence type="ECO:0000313" key="7">
    <source>
        <dbReference type="Proteomes" id="UP000264120"/>
    </source>
</evidence>
<evidence type="ECO:0000256" key="4">
    <source>
        <dbReference type="PROSITE-ProRule" id="PRU00236"/>
    </source>
</evidence>
<dbReference type="GO" id="GO:0008270">
    <property type="term" value="F:zinc ion binding"/>
    <property type="evidence" value="ECO:0007669"/>
    <property type="project" value="UniProtKB-UniRule"/>
</dbReference>
<dbReference type="InterPro" id="IPR029035">
    <property type="entry name" value="DHS-like_NAD/FAD-binding_dom"/>
</dbReference>
<evidence type="ECO:0000313" key="6">
    <source>
        <dbReference type="EMBL" id="AXY21232.1"/>
    </source>
</evidence>
<dbReference type="SUPFAM" id="SSF52467">
    <property type="entry name" value="DHS-like NAD/FAD-binding domain"/>
    <property type="match status" value="1"/>
</dbReference>
<keyword evidence="3" id="KW-0963">Cytoplasm</keyword>
<dbReference type="Gene3D" id="3.40.50.1220">
    <property type="entry name" value="TPP-binding domain"/>
    <property type="match status" value="1"/>
</dbReference>
<comment type="function">
    <text evidence="3">NAD-dependent protein deacetylase which modulates the activities of several proteins which are inactive in their acetylated form.</text>
</comment>
<dbReference type="EC" id="2.3.1.286" evidence="3"/>
<keyword evidence="3 4" id="KW-0479">Metal-binding</keyword>
<dbReference type="GO" id="GO:0070403">
    <property type="term" value="F:NAD+ binding"/>
    <property type="evidence" value="ECO:0007669"/>
    <property type="project" value="UniProtKB-UniRule"/>
</dbReference>
<dbReference type="InterPro" id="IPR027546">
    <property type="entry name" value="Sirtuin_class_III"/>
</dbReference>
<evidence type="ECO:0000256" key="3">
    <source>
        <dbReference type="HAMAP-Rule" id="MF_01121"/>
    </source>
</evidence>
<evidence type="ECO:0000259" key="5">
    <source>
        <dbReference type="PROSITE" id="PS50305"/>
    </source>
</evidence>
<reference evidence="6 7" key="1">
    <citation type="submission" date="2017-08" db="EMBL/GenBank/DDBJ databases">
        <title>Complete genome sequence of Gluconacetobacter saccharivorans CV1 isolated from Fermented Vinegar.</title>
        <authorList>
            <person name="Kim S.-Y."/>
        </authorList>
    </citation>
    <scope>NUCLEOTIDE SEQUENCE [LARGE SCALE GENOMIC DNA]</scope>
    <source>
        <strain evidence="6 7">CV1</strain>
    </source>
</reference>
<dbReference type="GO" id="GO:0036055">
    <property type="term" value="F:protein-succinyllysine desuccinylase activity"/>
    <property type="evidence" value="ECO:0007669"/>
    <property type="project" value="InterPro"/>
</dbReference>
<organism evidence="6 7">
    <name type="scientific">Komagataeibacter saccharivorans</name>
    <dbReference type="NCBI Taxonomy" id="265959"/>
    <lineage>
        <taxon>Bacteria</taxon>
        <taxon>Pseudomonadati</taxon>
        <taxon>Pseudomonadota</taxon>
        <taxon>Alphaproteobacteria</taxon>
        <taxon>Acetobacterales</taxon>
        <taxon>Acetobacteraceae</taxon>
        <taxon>Komagataeibacter</taxon>
    </lineage>
</organism>
<feature type="binding site" evidence="3 4">
    <location>
        <position position="161"/>
    </location>
    <ligand>
        <name>Zn(2+)</name>
        <dbReference type="ChEBI" id="CHEBI:29105"/>
    </ligand>
</feature>
<dbReference type="Pfam" id="PF02146">
    <property type="entry name" value="SIR2"/>
    <property type="match status" value="1"/>
</dbReference>
<protein>
    <recommendedName>
        <fullName evidence="3">NAD-dependent protein deacylase</fullName>
        <ecNumber evidence="3">2.3.1.286</ecNumber>
    </recommendedName>
    <alternativeName>
        <fullName evidence="3">Regulatory protein SIR2 homolog</fullName>
    </alternativeName>
</protein>